<evidence type="ECO:0000259" key="2">
    <source>
        <dbReference type="PROSITE" id="PS50846"/>
    </source>
</evidence>
<evidence type="ECO:0000256" key="1">
    <source>
        <dbReference type="ARBA" id="ARBA00022723"/>
    </source>
</evidence>
<dbReference type="Gene3D" id="3.30.70.100">
    <property type="match status" value="1"/>
</dbReference>
<gene>
    <name evidence="3" type="ORF">AQUCO_03700300v1</name>
</gene>
<proteinExistence type="predicted"/>
<dbReference type="InterPro" id="IPR036163">
    <property type="entry name" value="HMA_dom_sf"/>
</dbReference>
<dbReference type="SUPFAM" id="SSF55008">
    <property type="entry name" value="HMA, heavy metal-associated domain"/>
    <property type="match status" value="1"/>
</dbReference>
<keyword evidence="4" id="KW-1185">Reference proteome</keyword>
<dbReference type="Pfam" id="PF00403">
    <property type="entry name" value="HMA"/>
    <property type="match status" value="1"/>
</dbReference>
<organism evidence="3 4">
    <name type="scientific">Aquilegia coerulea</name>
    <name type="common">Rocky mountain columbine</name>
    <dbReference type="NCBI Taxonomy" id="218851"/>
    <lineage>
        <taxon>Eukaryota</taxon>
        <taxon>Viridiplantae</taxon>
        <taxon>Streptophyta</taxon>
        <taxon>Embryophyta</taxon>
        <taxon>Tracheophyta</taxon>
        <taxon>Spermatophyta</taxon>
        <taxon>Magnoliopsida</taxon>
        <taxon>Ranunculales</taxon>
        <taxon>Ranunculaceae</taxon>
        <taxon>Thalictroideae</taxon>
        <taxon>Aquilegia</taxon>
    </lineage>
</organism>
<evidence type="ECO:0000313" key="4">
    <source>
        <dbReference type="Proteomes" id="UP000230069"/>
    </source>
</evidence>
<dbReference type="OrthoDB" id="603535at2759"/>
<protein>
    <recommendedName>
        <fullName evidence="2">HMA domain-containing protein</fullName>
    </recommendedName>
</protein>
<feature type="domain" description="HMA" evidence="2">
    <location>
        <begin position="15"/>
        <end position="82"/>
    </location>
</feature>
<keyword evidence="1" id="KW-0479">Metal-binding</keyword>
<dbReference type="AlphaFoldDB" id="A0A2G5CUI5"/>
<sequence length="133" mass="15128">MSNLQIVPAYKNVEAQYVEMMVPMYSHGCERKIKKALSNLKGIYSVSVDYKLQKVTVWGICNKLDVLSTIRSKRKEACFWNSDDSGEAEPCAPDQHTKAAFSPLLRSLSWKAVKKAFIRTTSFRERLSLSVAY</sequence>
<dbReference type="Proteomes" id="UP000230069">
    <property type="component" value="Unassembled WGS sequence"/>
</dbReference>
<dbReference type="InterPro" id="IPR006121">
    <property type="entry name" value="HMA_dom"/>
</dbReference>
<reference evidence="3 4" key="1">
    <citation type="submission" date="2017-09" db="EMBL/GenBank/DDBJ databases">
        <title>WGS assembly of Aquilegia coerulea Goldsmith.</title>
        <authorList>
            <person name="Hodges S."/>
            <person name="Kramer E."/>
            <person name="Nordborg M."/>
            <person name="Tomkins J."/>
            <person name="Borevitz J."/>
            <person name="Derieg N."/>
            <person name="Yan J."/>
            <person name="Mihaltcheva S."/>
            <person name="Hayes R.D."/>
            <person name="Rokhsar D."/>
        </authorList>
    </citation>
    <scope>NUCLEOTIDE SEQUENCE [LARGE SCALE GENOMIC DNA]</scope>
    <source>
        <strain evidence="4">cv. Goldsmith</strain>
    </source>
</reference>
<dbReference type="InParanoid" id="A0A2G5CUI5"/>
<dbReference type="EMBL" id="KZ305054">
    <property type="protein sequence ID" value="PIA34945.1"/>
    <property type="molecule type" value="Genomic_DNA"/>
</dbReference>
<dbReference type="PROSITE" id="PS50846">
    <property type="entry name" value="HMA_2"/>
    <property type="match status" value="1"/>
</dbReference>
<name>A0A2G5CUI5_AQUCA</name>
<dbReference type="GO" id="GO:0046872">
    <property type="term" value="F:metal ion binding"/>
    <property type="evidence" value="ECO:0007669"/>
    <property type="project" value="UniProtKB-KW"/>
</dbReference>
<dbReference type="PANTHER" id="PTHR22814">
    <property type="entry name" value="COPPER TRANSPORT PROTEIN ATOX1-RELATED"/>
    <property type="match status" value="1"/>
</dbReference>
<dbReference type="PANTHER" id="PTHR22814:SF305">
    <property type="entry name" value="HEAVY METAL TRANSPORT_DETOXIFICATION SUPERFAMILY PROTEIN"/>
    <property type="match status" value="1"/>
</dbReference>
<dbReference type="CDD" id="cd00371">
    <property type="entry name" value="HMA"/>
    <property type="match status" value="1"/>
</dbReference>
<dbReference type="STRING" id="218851.A0A2G5CUI5"/>
<accession>A0A2G5CUI5</accession>
<evidence type="ECO:0000313" key="3">
    <source>
        <dbReference type="EMBL" id="PIA34945.1"/>
    </source>
</evidence>